<dbReference type="RefSeq" id="WP_100304604.1">
    <property type="nucleotide sequence ID" value="NZ_PGET01000001.1"/>
</dbReference>
<dbReference type="AlphaFoldDB" id="A0A2M8Z3P8"/>
<keyword evidence="2" id="KW-0472">Membrane</keyword>
<dbReference type="Pfam" id="PF07007">
    <property type="entry name" value="LprI"/>
    <property type="match status" value="1"/>
</dbReference>
<proteinExistence type="predicted"/>
<feature type="domain" description="Lysozyme inhibitor LprI-like N-terminal" evidence="3">
    <location>
        <begin position="183"/>
        <end position="273"/>
    </location>
</feature>
<evidence type="ECO:0000259" key="3">
    <source>
        <dbReference type="Pfam" id="PF07007"/>
    </source>
</evidence>
<dbReference type="Proteomes" id="UP000231092">
    <property type="component" value="Unassembled WGS sequence"/>
</dbReference>
<reference evidence="4 5" key="1">
    <citation type="submission" date="2017-11" db="EMBL/GenBank/DDBJ databases">
        <title>Understudied soil microbes with underappreciated capabilities: Untangling the Clostridium saccharolyticum group.</title>
        <authorList>
            <person name="Leschine S."/>
        </authorList>
    </citation>
    <scope>NUCLEOTIDE SEQUENCE [LARGE SCALE GENOMIC DNA]</scope>
    <source>
        <strain evidence="4 5">18A</strain>
    </source>
</reference>
<comment type="caution">
    <text evidence="4">The sequence shown here is derived from an EMBL/GenBank/DDBJ whole genome shotgun (WGS) entry which is preliminary data.</text>
</comment>
<name>A0A2M8Z3P8_9FIRM</name>
<gene>
    <name evidence="4" type="ORF">H171_1549</name>
</gene>
<feature type="region of interest" description="Disordered" evidence="1">
    <location>
        <begin position="71"/>
        <end position="138"/>
    </location>
</feature>
<feature type="compositionally biased region" description="Low complexity" evidence="1">
    <location>
        <begin position="71"/>
        <end position="80"/>
    </location>
</feature>
<organism evidence="4 5">
    <name type="scientific">[Clostridium] celerecrescens 18A</name>
    <dbReference type="NCBI Taxonomy" id="1286362"/>
    <lineage>
        <taxon>Bacteria</taxon>
        <taxon>Bacillati</taxon>
        <taxon>Bacillota</taxon>
        <taxon>Clostridia</taxon>
        <taxon>Lachnospirales</taxon>
        <taxon>Lachnospiraceae</taxon>
        <taxon>Lacrimispora</taxon>
    </lineage>
</organism>
<evidence type="ECO:0000256" key="1">
    <source>
        <dbReference type="SAM" id="MobiDB-lite"/>
    </source>
</evidence>
<accession>A0A2M8Z3P8</accession>
<feature type="compositionally biased region" description="Low complexity" evidence="1">
    <location>
        <begin position="118"/>
        <end position="138"/>
    </location>
</feature>
<dbReference type="PANTHER" id="PTHR39176:SF1">
    <property type="entry name" value="PERIPLASMIC PROTEIN"/>
    <property type="match status" value="1"/>
</dbReference>
<dbReference type="Gene3D" id="1.20.1270.180">
    <property type="match status" value="1"/>
</dbReference>
<dbReference type="PANTHER" id="PTHR39176">
    <property type="entry name" value="PERIPLASMIC PROTEIN-RELATED"/>
    <property type="match status" value="1"/>
</dbReference>
<dbReference type="InterPro" id="IPR009739">
    <property type="entry name" value="LprI-like_N"/>
</dbReference>
<protein>
    <submittedName>
        <fullName evidence="4">Uncharacterized protein DUF1311</fullName>
    </submittedName>
</protein>
<evidence type="ECO:0000313" key="5">
    <source>
        <dbReference type="Proteomes" id="UP000231092"/>
    </source>
</evidence>
<feature type="transmembrane region" description="Helical" evidence="2">
    <location>
        <begin position="7"/>
        <end position="29"/>
    </location>
</feature>
<keyword evidence="2" id="KW-1133">Transmembrane helix</keyword>
<feature type="region of interest" description="Disordered" evidence="1">
    <location>
        <begin position="46"/>
        <end position="65"/>
    </location>
</feature>
<evidence type="ECO:0000313" key="4">
    <source>
        <dbReference type="EMBL" id="PJJ28061.1"/>
    </source>
</evidence>
<sequence length="287" mass="31109">MNKNRGIWIVIGSILVIGILITLATTTFVKSKENVSDPLGITGLSNSEIPDDQVEAKGYGGTPELFSADMAAPQEAPATAEESKMRKAGPAATPNAETAVENKAQPADAELRMKSDAVPDQAAPAPQAAESSNEASIEETVISPISPDLKSRQANAAAPAEGAAYYQKHLLELDAQIKKMREESGDSNTYSMKVLVDKEFKLWNREQNAIYAAIIEGLTDEDKKTLETSQQEWIKSRDAKAEDAAKKYSGGSLEEVEYTASMAESTRARAYDLVEEYMDVLSLKDEQ</sequence>
<dbReference type="OrthoDB" id="2438161at2"/>
<dbReference type="EMBL" id="PGET01000001">
    <property type="protein sequence ID" value="PJJ28061.1"/>
    <property type="molecule type" value="Genomic_DNA"/>
</dbReference>
<evidence type="ECO:0000256" key="2">
    <source>
        <dbReference type="SAM" id="Phobius"/>
    </source>
</evidence>
<keyword evidence="2" id="KW-0812">Transmembrane</keyword>